<keyword evidence="2" id="KW-0805">Transcription regulation</keyword>
<dbReference type="InterPro" id="IPR005119">
    <property type="entry name" value="LysR_subst-bd"/>
</dbReference>
<dbReference type="SUPFAM" id="SSF46785">
    <property type="entry name" value="Winged helix' DNA-binding domain"/>
    <property type="match status" value="1"/>
</dbReference>
<dbReference type="Pfam" id="PF00126">
    <property type="entry name" value="HTH_1"/>
    <property type="match status" value="1"/>
</dbReference>
<dbReference type="InterPro" id="IPR036388">
    <property type="entry name" value="WH-like_DNA-bd_sf"/>
</dbReference>
<dbReference type="GO" id="GO:0006351">
    <property type="term" value="P:DNA-templated transcription"/>
    <property type="evidence" value="ECO:0007669"/>
    <property type="project" value="TreeGrafter"/>
</dbReference>
<dbReference type="AlphaFoldDB" id="W0L8R6"/>
<dbReference type="GO" id="GO:0003700">
    <property type="term" value="F:DNA-binding transcription factor activity"/>
    <property type="evidence" value="ECO:0007669"/>
    <property type="project" value="InterPro"/>
</dbReference>
<dbReference type="Gene3D" id="1.10.10.10">
    <property type="entry name" value="Winged helix-like DNA-binding domain superfamily/Winged helix DNA-binding domain"/>
    <property type="match status" value="1"/>
</dbReference>
<dbReference type="Proteomes" id="UP000019030">
    <property type="component" value="Chromosome"/>
</dbReference>
<dbReference type="GO" id="GO:0043565">
    <property type="term" value="F:sequence-specific DNA binding"/>
    <property type="evidence" value="ECO:0007669"/>
    <property type="project" value="TreeGrafter"/>
</dbReference>
<dbReference type="Gene3D" id="3.40.190.10">
    <property type="entry name" value="Periplasmic binding protein-like II"/>
    <property type="match status" value="2"/>
</dbReference>
<dbReference type="InterPro" id="IPR036390">
    <property type="entry name" value="WH_DNA-bd_sf"/>
</dbReference>
<dbReference type="PANTHER" id="PTHR30537:SF26">
    <property type="entry name" value="GLYCINE CLEAVAGE SYSTEM TRANSCRIPTIONAL ACTIVATOR"/>
    <property type="match status" value="1"/>
</dbReference>
<dbReference type="STRING" id="1441930.Z042_02855"/>
<dbReference type="eggNOG" id="COG0583">
    <property type="taxonomic scope" value="Bacteria"/>
</dbReference>
<accession>W0L8R6</accession>
<dbReference type="InterPro" id="IPR058163">
    <property type="entry name" value="LysR-type_TF_proteobact-type"/>
</dbReference>
<dbReference type="CDD" id="cd08432">
    <property type="entry name" value="PBP2_GcdR_TrpI_HvrB_AmpR_like"/>
    <property type="match status" value="1"/>
</dbReference>
<keyword evidence="3" id="KW-0238">DNA-binding</keyword>
<dbReference type="PANTHER" id="PTHR30537">
    <property type="entry name" value="HTH-TYPE TRANSCRIPTIONAL REGULATOR"/>
    <property type="match status" value="1"/>
</dbReference>
<dbReference type="PATRIC" id="fig|1441930.4.peg.580"/>
<organism evidence="6 7">
    <name type="scientific">Chania multitudinisentens RB-25</name>
    <dbReference type="NCBI Taxonomy" id="1441930"/>
    <lineage>
        <taxon>Bacteria</taxon>
        <taxon>Pseudomonadati</taxon>
        <taxon>Pseudomonadota</taxon>
        <taxon>Gammaproteobacteria</taxon>
        <taxon>Enterobacterales</taxon>
        <taxon>Yersiniaceae</taxon>
        <taxon>Chania</taxon>
    </lineage>
</organism>
<feature type="domain" description="HTH lysR-type" evidence="5">
    <location>
        <begin position="5"/>
        <end position="62"/>
    </location>
</feature>
<sequence>MRKLPPLGTLRAFEAAARRLSFKLAAKELHVTPTAISHQIRQLESYLKVDLFERHTRRVSLTAAGHLLLPSIEEGFDTFERAIATVQRRTAPNVATLTSTVAFTAKRLAPRAGAFRALHPHWSLRLDASDDVFDLDVEADTAVRYGNGYYPGLVVEPLFEDRFAPVCSPNLKLLSEQDLRTSVLIHFEWGAQVRDDERACVWRHWFERAHLKGIDAQAGLSFTDEIHAIHATIAGQGVGLLSLTLVAEELASGVLIQPFSLTLPSFRYDLVYSERAAERPATQLLRDWLKSEFRIS</sequence>
<dbReference type="HOGENOM" id="CLU_039613_37_0_6"/>
<dbReference type="InterPro" id="IPR000847">
    <property type="entry name" value="LysR_HTH_N"/>
</dbReference>
<name>W0L8R6_9GAMM</name>
<dbReference type="SUPFAM" id="SSF53850">
    <property type="entry name" value="Periplasmic binding protein-like II"/>
    <property type="match status" value="1"/>
</dbReference>
<comment type="similarity">
    <text evidence="1">Belongs to the LysR transcriptional regulatory family.</text>
</comment>
<dbReference type="PROSITE" id="PS50931">
    <property type="entry name" value="HTH_LYSR"/>
    <property type="match status" value="1"/>
</dbReference>
<dbReference type="OrthoDB" id="5526340at2"/>
<protein>
    <submittedName>
        <fullName evidence="6">LysR family transcriptional regulator</fullName>
    </submittedName>
</protein>
<dbReference type="KEGG" id="sfo:Z042_02855"/>
<reference evidence="6 7" key="2">
    <citation type="submission" date="2015-03" db="EMBL/GenBank/DDBJ databases">
        <authorList>
            <person name="Chan K.-G."/>
        </authorList>
    </citation>
    <scope>NUCLEOTIDE SEQUENCE [LARGE SCALE GENOMIC DNA]</scope>
    <source>
        <strain evidence="6 7">RB-25</strain>
    </source>
</reference>
<keyword evidence="7" id="KW-1185">Reference proteome</keyword>
<evidence type="ECO:0000256" key="1">
    <source>
        <dbReference type="ARBA" id="ARBA00009437"/>
    </source>
</evidence>
<gene>
    <name evidence="6" type="ORF">Z042_02855</name>
</gene>
<keyword evidence="4" id="KW-0804">Transcription</keyword>
<proteinExistence type="inferred from homology"/>
<dbReference type="Pfam" id="PF03466">
    <property type="entry name" value="LysR_substrate"/>
    <property type="match status" value="1"/>
</dbReference>
<evidence type="ECO:0000256" key="4">
    <source>
        <dbReference type="ARBA" id="ARBA00023163"/>
    </source>
</evidence>
<evidence type="ECO:0000313" key="7">
    <source>
        <dbReference type="Proteomes" id="UP000019030"/>
    </source>
</evidence>
<dbReference type="PRINTS" id="PR00039">
    <property type="entry name" value="HTHLYSR"/>
</dbReference>
<dbReference type="EMBL" id="CP007044">
    <property type="protein sequence ID" value="AHG18662.1"/>
    <property type="molecule type" value="Genomic_DNA"/>
</dbReference>
<evidence type="ECO:0000256" key="2">
    <source>
        <dbReference type="ARBA" id="ARBA00023015"/>
    </source>
</evidence>
<evidence type="ECO:0000313" key="6">
    <source>
        <dbReference type="EMBL" id="AHG18662.1"/>
    </source>
</evidence>
<evidence type="ECO:0000259" key="5">
    <source>
        <dbReference type="PROSITE" id="PS50931"/>
    </source>
</evidence>
<evidence type="ECO:0000256" key="3">
    <source>
        <dbReference type="ARBA" id="ARBA00023125"/>
    </source>
</evidence>
<reference evidence="6 7" key="1">
    <citation type="submission" date="2014-01" db="EMBL/GenBank/DDBJ databases">
        <title>Isolation of Serratia multitudinisentens RB-25 from Ex-Landfill site.</title>
        <authorList>
            <person name="Robson E.H.J."/>
        </authorList>
    </citation>
    <scope>NUCLEOTIDE SEQUENCE [LARGE SCALE GENOMIC DNA]</scope>
    <source>
        <strain evidence="6 7">RB-25</strain>
    </source>
</reference>
<dbReference type="FunFam" id="1.10.10.10:FF:000038">
    <property type="entry name" value="Glycine cleavage system transcriptional activator"/>
    <property type="match status" value="1"/>
</dbReference>
<dbReference type="RefSeq" id="WP_024914182.1">
    <property type="nucleotide sequence ID" value="NZ_CP007044.2"/>
</dbReference>